<accession>A0A0C3ED06</accession>
<protein>
    <submittedName>
        <fullName evidence="1">Uncharacterized protein</fullName>
    </submittedName>
</protein>
<reference evidence="2" key="2">
    <citation type="submission" date="2015-01" db="EMBL/GenBank/DDBJ databases">
        <title>Evolutionary Origins and Diversification of the Mycorrhizal Mutualists.</title>
        <authorList>
            <consortium name="DOE Joint Genome Institute"/>
            <consortium name="Mycorrhizal Genomics Consortium"/>
            <person name="Kohler A."/>
            <person name="Kuo A."/>
            <person name="Nagy L.G."/>
            <person name="Floudas D."/>
            <person name="Copeland A."/>
            <person name="Barry K.W."/>
            <person name="Cichocki N."/>
            <person name="Veneault-Fourrey C."/>
            <person name="LaButti K."/>
            <person name="Lindquist E.A."/>
            <person name="Lipzen A."/>
            <person name="Lundell T."/>
            <person name="Morin E."/>
            <person name="Murat C."/>
            <person name="Riley R."/>
            <person name="Ohm R."/>
            <person name="Sun H."/>
            <person name="Tunlid A."/>
            <person name="Henrissat B."/>
            <person name="Grigoriev I.V."/>
            <person name="Hibbett D.S."/>
            <person name="Martin F."/>
        </authorList>
    </citation>
    <scope>NUCLEOTIDE SEQUENCE [LARGE SCALE GENOMIC DNA]</scope>
    <source>
        <strain evidence="2">Foug A</strain>
    </source>
</reference>
<name>A0A0C3ED06_9AGAM</name>
<gene>
    <name evidence="1" type="ORF">SCLCIDRAFT_1211807</name>
</gene>
<evidence type="ECO:0000313" key="1">
    <source>
        <dbReference type="EMBL" id="KIM65811.1"/>
    </source>
</evidence>
<dbReference type="Proteomes" id="UP000053989">
    <property type="component" value="Unassembled WGS sequence"/>
</dbReference>
<proteinExistence type="predicted"/>
<evidence type="ECO:0000313" key="2">
    <source>
        <dbReference type="Proteomes" id="UP000053989"/>
    </source>
</evidence>
<dbReference type="AlphaFoldDB" id="A0A0C3ED06"/>
<reference evidence="1 2" key="1">
    <citation type="submission" date="2014-04" db="EMBL/GenBank/DDBJ databases">
        <authorList>
            <consortium name="DOE Joint Genome Institute"/>
            <person name="Kuo A."/>
            <person name="Kohler A."/>
            <person name="Nagy L.G."/>
            <person name="Floudas D."/>
            <person name="Copeland A."/>
            <person name="Barry K.W."/>
            <person name="Cichocki N."/>
            <person name="Veneault-Fourrey C."/>
            <person name="LaButti K."/>
            <person name="Lindquist E.A."/>
            <person name="Lipzen A."/>
            <person name="Lundell T."/>
            <person name="Morin E."/>
            <person name="Murat C."/>
            <person name="Sun H."/>
            <person name="Tunlid A."/>
            <person name="Henrissat B."/>
            <person name="Grigoriev I.V."/>
            <person name="Hibbett D.S."/>
            <person name="Martin F."/>
            <person name="Nordberg H.P."/>
            <person name="Cantor M.N."/>
            <person name="Hua S.X."/>
        </authorList>
    </citation>
    <scope>NUCLEOTIDE SEQUENCE [LARGE SCALE GENOMIC DNA]</scope>
    <source>
        <strain evidence="1 2">Foug A</strain>
    </source>
</reference>
<sequence>MSAVNIATALILHTTKSTLFQGQLPTYKGFPVLPCRSTISHRRVLMFHIHE</sequence>
<organism evidence="1 2">
    <name type="scientific">Scleroderma citrinum Foug A</name>
    <dbReference type="NCBI Taxonomy" id="1036808"/>
    <lineage>
        <taxon>Eukaryota</taxon>
        <taxon>Fungi</taxon>
        <taxon>Dikarya</taxon>
        <taxon>Basidiomycota</taxon>
        <taxon>Agaricomycotina</taxon>
        <taxon>Agaricomycetes</taxon>
        <taxon>Agaricomycetidae</taxon>
        <taxon>Boletales</taxon>
        <taxon>Sclerodermatineae</taxon>
        <taxon>Sclerodermataceae</taxon>
        <taxon>Scleroderma</taxon>
    </lineage>
</organism>
<keyword evidence="2" id="KW-1185">Reference proteome</keyword>
<dbReference type="EMBL" id="KN822020">
    <property type="protein sequence ID" value="KIM65811.1"/>
    <property type="molecule type" value="Genomic_DNA"/>
</dbReference>
<dbReference type="HOGENOM" id="CLU_3107736_0_0_1"/>
<dbReference type="InParanoid" id="A0A0C3ED06"/>